<dbReference type="EMBL" id="GGEC01028664">
    <property type="protein sequence ID" value="MBX09148.1"/>
    <property type="molecule type" value="Transcribed_RNA"/>
</dbReference>
<reference evidence="2" key="1">
    <citation type="submission" date="2018-02" db="EMBL/GenBank/DDBJ databases">
        <title>Rhizophora mucronata_Transcriptome.</title>
        <authorList>
            <person name="Meera S.P."/>
            <person name="Sreeshan A."/>
            <person name="Augustine A."/>
        </authorList>
    </citation>
    <scope>NUCLEOTIDE SEQUENCE</scope>
    <source>
        <tissue evidence="2">Leaf</tissue>
    </source>
</reference>
<keyword evidence="1" id="KW-0472">Membrane</keyword>
<keyword evidence="1" id="KW-0812">Transmembrane</keyword>
<evidence type="ECO:0000256" key="1">
    <source>
        <dbReference type="SAM" id="Phobius"/>
    </source>
</evidence>
<sequence>MTDSVASVASVVGFCSTSRIGFSFLSENRRDSKRTQLGRAWS</sequence>
<dbReference type="AlphaFoldDB" id="A0A2P2KTU1"/>
<feature type="transmembrane region" description="Helical" evidence="1">
    <location>
        <begin position="6"/>
        <end position="25"/>
    </location>
</feature>
<protein>
    <submittedName>
        <fullName evidence="2">Uncharacterized protein</fullName>
    </submittedName>
</protein>
<proteinExistence type="predicted"/>
<accession>A0A2P2KTU1</accession>
<name>A0A2P2KTU1_RHIMU</name>
<keyword evidence="1" id="KW-1133">Transmembrane helix</keyword>
<organism evidence="2">
    <name type="scientific">Rhizophora mucronata</name>
    <name type="common">Asiatic mangrove</name>
    <dbReference type="NCBI Taxonomy" id="61149"/>
    <lineage>
        <taxon>Eukaryota</taxon>
        <taxon>Viridiplantae</taxon>
        <taxon>Streptophyta</taxon>
        <taxon>Embryophyta</taxon>
        <taxon>Tracheophyta</taxon>
        <taxon>Spermatophyta</taxon>
        <taxon>Magnoliopsida</taxon>
        <taxon>eudicotyledons</taxon>
        <taxon>Gunneridae</taxon>
        <taxon>Pentapetalae</taxon>
        <taxon>rosids</taxon>
        <taxon>fabids</taxon>
        <taxon>Malpighiales</taxon>
        <taxon>Rhizophoraceae</taxon>
        <taxon>Rhizophora</taxon>
    </lineage>
</organism>
<evidence type="ECO:0000313" key="2">
    <source>
        <dbReference type="EMBL" id="MBX09148.1"/>
    </source>
</evidence>